<dbReference type="Pfam" id="PF00356">
    <property type="entry name" value="LacI"/>
    <property type="match status" value="1"/>
</dbReference>
<proteinExistence type="predicted"/>
<dbReference type="RefSeq" id="WP_041047272.1">
    <property type="nucleotide sequence ID" value="NZ_JXAK01000012.1"/>
</dbReference>
<reference evidence="6 7" key="1">
    <citation type="submission" date="2014-12" db="EMBL/GenBank/DDBJ databases">
        <title>Draft genome sequence of Paenibacillus kamchatkensis strain B-2647.</title>
        <authorList>
            <person name="Karlyshev A.V."/>
            <person name="Kudryashova E.B."/>
        </authorList>
    </citation>
    <scope>NUCLEOTIDE SEQUENCE [LARGE SCALE GENOMIC DNA]</scope>
    <source>
        <strain evidence="6 7">VKM B-2647</strain>
    </source>
</reference>
<accession>A0ABR5AJM7</accession>
<keyword evidence="7" id="KW-1185">Reference proteome</keyword>
<dbReference type="PANTHER" id="PTHR30146">
    <property type="entry name" value="LACI-RELATED TRANSCRIPTIONAL REPRESSOR"/>
    <property type="match status" value="1"/>
</dbReference>
<keyword evidence="1" id="KW-0678">Repressor</keyword>
<dbReference type="PRINTS" id="PR00036">
    <property type="entry name" value="HTHLACI"/>
</dbReference>
<dbReference type="InterPro" id="IPR028082">
    <property type="entry name" value="Peripla_BP_I"/>
</dbReference>
<dbReference type="SUPFAM" id="SSF53822">
    <property type="entry name" value="Periplasmic binding protein-like I"/>
    <property type="match status" value="1"/>
</dbReference>
<dbReference type="InterPro" id="IPR046335">
    <property type="entry name" value="LacI/GalR-like_sensor"/>
</dbReference>
<evidence type="ECO:0000256" key="4">
    <source>
        <dbReference type="ARBA" id="ARBA00023163"/>
    </source>
</evidence>
<keyword evidence="3" id="KW-0238">DNA-binding</keyword>
<protein>
    <submittedName>
        <fullName evidence="6">LacI family transcriptional regulator</fullName>
    </submittedName>
</protein>
<dbReference type="InterPro" id="IPR000843">
    <property type="entry name" value="HTH_LacI"/>
</dbReference>
<feature type="domain" description="HTH lacI-type" evidence="5">
    <location>
        <begin position="3"/>
        <end position="57"/>
    </location>
</feature>
<dbReference type="Proteomes" id="UP000031967">
    <property type="component" value="Unassembled WGS sequence"/>
</dbReference>
<dbReference type="SMART" id="SM00354">
    <property type="entry name" value="HTH_LACI"/>
    <property type="match status" value="1"/>
</dbReference>
<evidence type="ECO:0000256" key="1">
    <source>
        <dbReference type="ARBA" id="ARBA00022491"/>
    </source>
</evidence>
<dbReference type="EMBL" id="JXAK01000012">
    <property type="protein sequence ID" value="KIL41181.1"/>
    <property type="molecule type" value="Genomic_DNA"/>
</dbReference>
<dbReference type="PANTHER" id="PTHR30146:SF148">
    <property type="entry name" value="HTH-TYPE TRANSCRIPTIONAL REPRESSOR PURR-RELATED"/>
    <property type="match status" value="1"/>
</dbReference>
<comment type="caution">
    <text evidence="6">The sequence shown here is derived from an EMBL/GenBank/DDBJ whole genome shotgun (WGS) entry which is preliminary data.</text>
</comment>
<name>A0ABR5AJM7_9BACL</name>
<organism evidence="6 7">
    <name type="scientific">Gordoniibacillus kamchatkensis</name>
    <dbReference type="NCBI Taxonomy" id="1590651"/>
    <lineage>
        <taxon>Bacteria</taxon>
        <taxon>Bacillati</taxon>
        <taxon>Bacillota</taxon>
        <taxon>Bacilli</taxon>
        <taxon>Bacillales</taxon>
        <taxon>Paenibacillaceae</taxon>
        <taxon>Gordoniibacillus</taxon>
    </lineage>
</organism>
<evidence type="ECO:0000313" key="6">
    <source>
        <dbReference type="EMBL" id="KIL41181.1"/>
    </source>
</evidence>
<dbReference type="Gene3D" id="3.40.50.2300">
    <property type="match status" value="2"/>
</dbReference>
<evidence type="ECO:0000256" key="2">
    <source>
        <dbReference type="ARBA" id="ARBA00023015"/>
    </source>
</evidence>
<evidence type="ECO:0000313" key="7">
    <source>
        <dbReference type="Proteomes" id="UP000031967"/>
    </source>
</evidence>
<dbReference type="PROSITE" id="PS50932">
    <property type="entry name" value="HTH_LACI_2"/>
    <property type="match status" value="1"/>
</dbReference>
<dbReference type="Gene3D" id="1.10.260.40">
    <property type="entry name" value="lambda repressor-like DNA-binding domains"/>
    <property type="match status" value="1"/>
</dbReference>
<dbReference type="CDD" id="cd01392">
    <property type="entry name" value="HTH_LacI"/>
    <property type="match status" value="1"/>
</dbReference>
<dbReference type="InterPro" id="IPR010982">
    <property type="entry name" value="Lambda_DNA-bd_dom_sf"/>
</dbReference>
<dbReference type="PROSITE" id="PS00356">
    <property type="entry name" value="HTH_LACI_1"/>
    <property type="match status" value="1"/>
</dbReference>
<dbReference type="Pfam" id="PF13377">
    <property type="entry name" value="Peripla_BP_3"/>
    <property type="match status" value="1"/>
</dbReference>
<evidence type="ECO:0000256" key="3">
    <source>
        <dbReference type="ARBA" id="ARBA00023125"/>
    </source>
</evidence>
<dbReference type="CDD" id="cd06267">
    <property type="entry name" value="PBP1_LacI_sugar_binding-like"/>
    <property type="match status" value="1"/>
</dbReference>
<keyword evidence="4" id="KW-0804">Transcription</keyword>
<keyword evidence="2" id="KW-0805">Transcription regulation</keyword>
<dbReference type="SUPFAM" id="SSF47413">
    <property type="entry name" value="lambda repressor-like DNA-binding domains"/>
    <property type="match status" value="1"/>
</dbReference>
<sequence>MSVTIKDIAKLAGVSHTTVSRAMNDSPLINDETKLRIRALAEQLGYTPNLYAKSLVSDRSHHVGLFFTTLYTGTSAGFFHDAVRGVSEVLRSGYQLVVKGIDDCRAGGFHTITSKSFDGIIAVSQSEEDDDFLASVREKGIPLVVLNRQLEEGQCLNIVSDEAEGVRQAVGYLLKLGHENVAMIAGKPGFKSAVVRRSGYEEALAAAGIDVRRDYVAAGEYTVESGLAAMRRLLRLRERPTAVFCANDQMALGAMKAIAEAGLRAPEDIAVAGFDDDVFAAYVTPALTTVRRPIAEMSRMAAQRLLQEIEQGRPAPETVYVRTELVVRESAAPPQKPGM</sequence>
<evidence type="ECO:0000259" key="5">
    <source>
        <dbReference type="PROSITE" id="PS50932"/>
    </source>
</evidence>
<gene>
    <name evidence="6" type="ORF">SD70_09160</name>
</gene>